<reference evidence="1 2" key="1">
    <citation type="journal article" date="2019" name="Genome Biol. Evol.">
        <title>Insights into the evolution of the New World diploid cottons (Gossypium, subgenus Houzingenia) based on genome sequencing.</title>
        <authorList>
            <person name="Grover C.E."/>
            <person name="Arick M.A. 2nd"/>
            <person name="Thrash A."/>
            <person name="Conover J.L."/>
            <person name="Sanders W.S."/>
            <person name="Peterson D.G."/>
            <person name="Frelichowski J.E."/>
            <person name="Scheffler J.A."/>
            <person name="Scheffler B.E."/>
            <person name="Wendel J.F."/>
        </authorList>
    </citation>
    <scope>NUCLEOTIDE SEQUENCE [LARGE SCALE GENOMIC DNA]</scope>
    <source>
        <strain evidence="1">8</strain>
        <tissue evidence="1">Leaf</tissue>
    </source>
</reference>
<accession>A0A7J9DKU4</accession>
<evidence type="ECO:0000313" key="2">
    <source>
        <dbReference type="Proteomes" id="UP000593568"/>
    </source>
</evidence>
<organism evidence="1 2">
    <name type="scientific">Gossypium trilobum</name>
    <dbReference type="NCBI Taxonomy" id="34281"/>
    <lineage>
        <taxon>Eukaryota</taxon>
        <taxon>Viridiplantae</taxon>
        <taxon>Streptophyta</taxon>
        <taxon>Embryophyta</taxon>
        <taxon>Tracheophyta</taxon>
        <taxon>Spermatophyta</taxon>
        <taxon>Magnoliopsida</taxon>
        <taxon>eudicotyledons</taxon>
        <taxon>Gunneridae</taxon>
        <taxon>Pentapetalae</taxon>
        <taxon>rosids</taxon>
        <taxon>malvids</taxon>
        <taxon>Malvales</taxon>
        <taxon>Malvaceae</taxon>
        <taxon>Malvoideae</taxon>
        <taxon>Gossypium</taxon>
    </lineage>
</organism>
<protein>
    <submittedName>
        <fullName evidence="1">Uncharacterized protein</fullName>
    </submittedName>
</protein>
<gene>
    <name evidence="1" type="ORF">Gotri_023874</name>
</gene>
<dbReference type="EMBL" id="JABEZW010000003">
    <property type="protein sequence ID" value="MBA0761194.1"/>
    <property type="molecule type" value="Genomic_DNA"/>
</dbReference>
<sequence>MDWFRHNGKLYLLPTLEKSRQCRRNMPRLGPINPRSREHVARGLTFALAPHKDLIAMQPLGHYGSHIFLC</sequence>
<dbReference type="AlphaFoldDB" id="A0A7J9DKU4"/>
<name>A0A7J9DKU4_9ROSI</name>
<evidence type="ECO:0000313" key="1">
    <source>
        <dbReference type="EMBL" id="MBA0761194.1"/>
    </source>
</evidence>
<comment type="caution">
    <text evidence="1">The sequence shown here is derived from an EMBL/GenBank/DDBJ whole genome shotgun (WGS) entry which is preliminary data.</text>
</comment>
<keyword evidence="2" id="KW-1185">Reference proteome</keyword>
<dbReference type="Proteomes" id="UP000593568">
    <property type="component" value="Unassembled WGS sequence"/>
</dbReference>
<proteinExistence type="predicted"/>